<evidence type="ECO:0000256" key="5">
    <source>
        <dbReference type="ARBA" id="ARBA00023136"/>
    </source>
</evidence>
<feature type="transmembrane region" description="Helical" evidence="6">
    <location>
        <begin position="142"/>
        <end position="162"/>
    </location>
</feature>
<comment type="subcellular location">
    <subcellularLocation>
        <location evidence="1">Membrane</location>
        <topology evidence="1">Multi-pass membrane protein</topology>
    </subcellularLocation>
</comment>
<feature type="domain" description="Major facilitator superfamily (MFS) profile" evidence="7">
    <location>
        <begin position="19"/>
        <end position="485"/>
    </location>
</feature>
<feature type="transmembrane region" description="Helical" evidence="6">
    <location>
        <begin position="456"/>
        <end position="476"/>
    </location>
</feature>
<evidence type="ECO:0000256" key="2">
    <source>
        <dbReference type="ARBA" id="ARBA00022448"/>
    </source>
</evidence>
<dbReference type="Proteomes" id="UP000184188">
    <property type="component" value="Unassembled WGS sequence"/>
</dbReference>
<reference evidence="9" key="1">
    <citation type="journal article" date="2017" name="Genome Biol.">
        <title>Comparative genomics reveals high biological diversity and specific adaptations in the industrially and medically important fungal genus Aspergillus.</title>
        <authorList>
            <person name="de Vries R.P."/>
            <person name="Riley R."/>
            <person name="Wiebenga A."/>
            <person name="Aguilar-Osorio G."/>
            <person name="Amillis S."/>
            <person name="Uchima C.A."/>
            <person name="Anderluh G."/>
            <person name="Asadollahi M."/>
            <person name="Askin M."/>
            <person name="Barry K."/>
            <person name="Battaglia E."/>
            <person name="Bayram O."/>
            <person name="Benocci T."/>
            <person name="Braus-Stromeyer S.A."/>
            <person name="Caldana C."/>
            <person name="Canovas D."/>
            <person name="Cerqueira G.C."/>
            <person name="Chen F."/>
            <person name="Chen W."/>
            <person name="Choi C."/>
            <person name="Clum A."/>
            <person name="Dos Santos R.A."/>
            <person name="Damasio A.R."/>
            <person name="Diallinas G."/>
            <person name="Emri T."/>
            <person name="Fekete E."/>
            <person name="Flipphi M."/>
            <person name="Freyberg S."/>
            <person name="Gallo A."/>
            <person name="Gournas C."/>
            <person name="Habgood R."/>
            <person name="Hainaut M."/>
            <person name="Harispe M.L."/>
            <person name="Henrissat B."/>
            <person name="Hilden K.S."/>
            <person name="Hope R."/>
            <person name="Hossain A."/>
            <person name="Karabika E."/>
            <person name="Karaffa L."/>
            <person name="Karanyi Z."/>
            <person name="Krasevec N."/>
            <person name="Kuo A."/>
            <person name="Kusch H."/>
            <person name="LaButti K."/>
            <person name="Lagendijk E.L."/>
            <person name="Lapidus A."/>
            <person name="Levasseur A."/>
            <person name="Lindquist E."/>
            <person name="Lipzen A."/>
            <person name="Logrieco A.F."/>
            <person name="MacCabe A."/>
            <person name="Maekelae M.R."/>
            <person name="Malavazi I."/>
            <person name="Melin P."/>
            <person name="Meyer V."/>
            <person name="Mielnichuk N."/>
            <person name="Miskei M."/>
            <person name="Molnar A.P."/>
            <person name="Mule G."/>
            <person name="Ngan C.Y."/>
            <person name="Orejas M."/>
            <person name="Orosz E."/>
            <person name="Ouedraogo J.P."/>
            <person name="Overkamp K.M."/>
            <person name="Park H.-S."/>
            <person name="Perrone G."/>
            <person name="Piumi F."/>
            <person name="Punt P.J."/>
            <person name="Ram A.F."/>
            <person name="Ramon A."/>
            <person name="Rauscher S."/>
            <person name="Record E."/>
            <person name="Riano-Pachon D.M."/>
            <person name="Robert V."/>
            <person name="Roehrig J."/>
            <person name="Ruller R."/>
            <person name="Salamov A."/>
            <person name="Salih N.S."/>
            <person name="Samson R.A."/>
            <person name="Sandor E."/>
            <person name="Sanguinetti M."/>
            <person name="Schuetze T."/>
            <person name="Sepcic K."/>
            <person name="Shelest E."/>
            <person name="Sherlock G."/>
            <person name="Sophianopoulou V."/>
            <person name="Squina F.M."/>
            <person name="Sun H."/>
            <person name="Susca A."/>
            <person name="Todd R.B."/>
            <person name="Tsang A."/>
            <person name="Unkles S.E."/>
            <person name="van de Wiele N."/>
            <person name="van Rossen-Uffink D."/>
            <person name="Oliveira J.V."/>
            <person name="Vesth T.C."/>
            <person name="Visser J."/>
            <person name="Yu J.-H."/>
            <person name="Zhou M."/>
            <person name="Andersen M.R."/>
            <person name="Archer D.B."/>
            <person name="Baker S.E."/>
            <person name="Benoit I."/>
            <person name="Brakhage A.A."/>
            <person name="Braus G.H."/>
            <person name="Fischer R."/>
            <person name="Frisvad J.C."/>
            <person name="Goldman G.H."/>
            <person name="Houbraken J."/>
            <person name="Oakley B."/>
            <person name="Pocsi I."/>
            <person name="Scazzocchio C."/>
            <person name="Seiboth B."/>
            <person name="vanKuyk P.A."/>
            <person name="Wortman J."/>
            <person name="Dyer P.S."/>
            <person name="Grigoriev I.V."/>
        </authorList>
    </citation>
    <scope>NUCLEOTIDE SEQUENCE [LARGE SCALE GENOMIC DNA]</scope>
    <source>
        <strain evidence="9">CBS 506.65</strain>
    </source>
</reference>
<name>A0A1L9S8N2_9EURO</name>
<dbReference type="PANTHER" id="PTHR23501:SF109">
    <property type="entry name" value="MAJOR FACILITATOR SUPERFAMILY (MFS) PROFILE DOMAIN-CONTAINING PROTEIN-RELATED"/>
    <property type="match status" value="1"/>
</dbReference>
<feature type="transmembrane region" description="Helical" evidence="6">
    <location>
        <begin position="417"/>
        <end position="436"/>
    </location>
</feature>
<dbReference type="EMBL" id="KV878351">
    <property type="protein sequence ID" value="OJJ43515.1"/>
    <property type="molecule type" value="Genomic_DNA"/>
</dbReference>
<feature type="transmembrane region" description="Helical" evidence="6">
    <location>
        <begin position="320"/>
        <end position="341"/>
    </location>
</feature>
<gene>
    <name evidence="8" type="ORF">ASPZODRAFT_154411</name>
</gene>
<feature type="transmembrane region" description="Helical" evidence="6">
    <location>
        <begin position="56"/>
        <end position="74"/>
    </location>
</feature>
<dbReference type="InterPro" id="IPR010573">
    <property type="entry name" value="MFS_Str1/Tri12-like"/>
</dbReference>
<evidence type="ECO:0000313" key="8">
    <source>
        <dbReference type="EMBL" id="OJJ43515.1"/>
    </source>
</evidence>
<dbReference type="PROSITE" id="PS50850">
    <property type="entry name" value="MFS"/>
    <property type="match status" value="1"/>
</dbReference>
<organism evidence="8 9">
    <name type="scientific">Penicilliopsis zonata CBS 506.65</name>
    <dbReference type="NCBI Taxonomy" id="1073090"/>
    <lineage>
        <taxon>Eukaryota</taxon>
        <taxon>Fungi</taxon>
        <taxon>Dikarya</taxon>
        <taxon>Ascomycota</taxon>
        <taxon>Pezizomycotina</taxon>
        <taxon>Eurotiomycetes</taxon>
        <taxon>Eurotiomycetidae</taxon>
        <taxon>Eurotiales</taxon>
        <taxon>Aspergillaceae</taxon>
        <taxon>Penicilliopsis</taxon>
    </lineage>
</organism>
<evidence type="ECO:0000313" key="9">
    <source>
        <dbReference type="Proteomes" id="UP000184188"/>
    </source>
</evidence>
<dbReference type="GO" id="GO:0022857">
    <property type="term" value="F:transmembrane transporter activity"/>
    <property type="evidence" value="ECO:0007669"/>
    <property type="project" value="InterPro"/>
</dbReference>
<dbReference type="OrthoDB" id="4139357at2759"/>
<evidence type="ECO:0000259" key="7">
    <source>
        <dbReference type="PROSITE" id="PS50850"/>
    </source>
</evidence>
<feature type="transmembrane region" description="Helical" evidence="6">
    <location>
        <begin position="287"/>
        <end position="308"/>
    </location>
</feature>
<keyword evidence="4 6" id="KW-1133">Transmembrane helix</keyword>
<dbReference type="AlphaFoldDB" id="A0A1L9S8N2"/>
<feature type="transmembrane region" description="Helical" evidence="6">
    <location>
        <begin position="246"/>
        <end position="266"/>
    </location>
</feature>
<dbReference type="InterPro" id="IPR036259">
    <property type="entry name" value="MFS_trans_sf"/>
</dbReference>
<evidence type="ECO:0000256" key="1">
    <source>
        <dbReference type="ARBA" id="ARBA00004141"/>
    </source>
</evidence>
<feature type="transmembrane region" description="Helical" evidence="6">
    <location>
        <begin position="218"/>
        <end position="240"/>
    </location>
</feature>
<feature type="transmembrane region" description="Helical" evidence="6">
    <location>
        <begin position="111"/>
        <end position="135"/>
    </location>
</feature>
<dbReference type="GeneID" id="34612548"/>
<protein>
    <recommendedName>
        <fullName evidence="7">Major facilitator superfamily (MFS) profile domain-containing protein</fullName>
    </recommendedName>
</protein>
<evidence type="ECO:0000256" key="4">
    <source>
        <dbReference type="ARBA" id="ARBA00022989"/>
    </source>
</evidence>
<evidence type="ECO:0000256" key="6">
    <source>
        <dbReference type="SAM" id="Phobius"/>
    </source>
</evidence>
<keyword evidence="3 6" id="KW-0812">Transmembrane</keyword>
<dbReference type="Pfam" id="PF06609">
    <property type="entry name" value="TRI12"/>
    <property type="match status" value="1"/>
</dbReference>
<dbReference type="Gene3D" id="1.20.1250.20">
    <property type="entry name" value="MFS general substrate transporter like domains"/>
    <property type="match status" value="2"/>
</dbReference>
<accession>A0A1L9S8N2</accession>
<proteinExistence type="predicted"/>
<feature type="transmembrane region" description="Helical" evidence="6">
    <location>
        <begin position="378"/>
        <end position="405"/>
    </location>
</feature>
<feature type="transmembrane region" description="Helical" evidence="6">
    <location>
        <begin position="353"/>
        <end position="372"/>
    </location>
</feature>
<feature type="transmembrane region" description="Helical" evidence="6">
    <location>
        <begin position="18"/>
        <end position="36"/>
    </location>
</feature>
<dbReference type="SUPFAM" id="SSF103473">
    <property type="entry name" value="MFS general substrate transporter"/>
    <property type="match status" value="1"/>
</dbReference>
<dbReference type="GO" id="GO:0005886">
    <property type="term" value="C:plasma membrane"/>
    <property type="evidence" value="ECO:0007669"/>
    <property type="project" value="TreeGrafter"/>
</dbReference>
<dbReference type="VEuPathDB" id="FungiDB:ASPZODRAFT_154411"/>
<sequence length="526" mass="55517">MAVTLDELPAGYYRSKNFIGSTAAVCLMAISLYLGYVLPVNSLTAIDEDLGPDPNYTMVSTVFTLISGVALLLVGRLGDIFGRRYFLIAGQVCGLIGSIVCATAKNVPTVIGGSVLCGLAAAVQLTFTFVLAELVPNKTRPAVNAGIFVTTLPFAGFGALIAEELIANTARSWRWSYYLNIITCSLSTILLACFYFPPGWDQKHRGESRWVGIKKLDYVGFTLYAAGVVLILLGLSWGGTTYTWDSAHVVAVLVIGFVSLLAFALYETFVSIEQPILPLSLLRNPGYTACVCSALVGNMVYFSMSILWPTAVAALFTTNAIHAGWLAVSTGLGVLIGEVAGGLLMKPIGHSKYQLIAVTTGVTVFNGALAALNEDRLVLGIAFTALGGFFVGYLEILTIIMCPLYCAPEDIGLASGFLGSAKQIAGTIATAIFVAILDNRLESYAVINDTAYSDSFRTVFLSSIAFGGCAIIAAIFSISVDDKLDGTVAAKLGGEGSVDLVSDEEKAAELEKGSDIEKANDADSSN</sequence>
<evidence type="ECO:0000256" key="3">
    <source>
        <dbReference type="ARBA" id="ARBA00022692"/>
    </source>
</evidence>
<keyword evidence="9" id="KW-1185">Reference proteome</keyword>
<dbReference type="RefSeq" id="XP_022578025.1">
    <property type="nucleotide sequence ID" value="XM_022726084.1"/>
</dbReference>
<dbReference type="PANTHER" id="PTHR23501">
    <property type="entry name" value="MAJOR FACILITATOR SUPERFAMILY"/>
    <property type="match status" value="1"/>
</dbReference>
<feature type="transmembrane region" description="Helical" evidence="6">
    <location>
        <begin position="177"/>
        <end position="197"/>
    </location>
</feature>
<keyword evidence="5 6" id="KW-0472">Membrane</keyword>
<keyword evidence="2" id="KW-0813">Transport</keyword>
<dbReference type="InterPro" id="IPR020846">
    <property type="entry name" value="MFS_dom"/>
</dbReference>